<protein>
    <submittedName>
        <fullName evidence="1">Uncharacterized protein</fullName>
    </submittedName>
</protein>
<evidence type="ECO:0000313" key="2">
    <source>
        <dbReference type="Proteomes" id="UP000008820"/>
    </source>
</evidence>
<organism evidence="1 2">
    <name type="scientific">Aedes aegypti</name>
    <name type="common">Yellowfever mosquito</name>
    <name type="synonym">Culex aegypti</name>
    <dbReference type="NCBI Taxonomy" id="7159"/>
    <lineage>
        <taxon>Eukaryota</taxon>
        <taxon>Metazoa</taxon>
        <taxon>Ecdysozoa</taxon>
        <taxon>Arthropoda</taxon>
        <taxon>Hexapoda</taxon>
        <taxon>Insecta</taxon>
        <taxon>Pterygota</taxon>
        <taxon>Neoptera</taxon>
        <taxon>Endopterygota</taxon>
        <taxon>Diptera</taxon>
        <taxon>Nematocera</taxon>
        <taxon>Culicoidea</taxon>
        <taxon>Culicidae</taxon>
        <taxon>Culicinae</taxon>
        <taxon>Aedini</taxon>
        <taxon>Aedes</taxon>
        <taxon>Stegomyia</taxon>
    </lineage>
</organism>
<keyword evidence="2" id="KW-1185">Reference proteome</keyword>
<gene>
    <name evidence="1" type="primary">5573951</name>
</gene>
<evidence type="ECO:0000313" key="1">
    <source>
        <dbReference type="EnsemblMetazoa" id="AAEL002190-PA"/>
    </source>
</evidence>
<dbReference type="Proteomes" id="UP000008820">
    <property type="component" value="Chromosome 2"/>
</dbReference>
<accession>A0A1S4F0Y3</accession>
<dbReference type="FunCoup" id="A0A1S4F0Y3">
    <property type="interactions" value="7"/>
</dbReference>
<proteinExistence type="predicted"/>
<dbReference type="OrthoDB" id="6579040at2759"/>
<dbReference type="EnsemblMetazoa" id="AAEL002190-RA">
    <property type="protein sequence ID" value="AAEL002190-PA"/>
    <property type="gene ID" value="AAEL002190"/>
</dbReference>
<sequence>MFKLFRSVIRLETRWPSASALYSTFRPAEFHFETSDGESGTLIHRFSRHIALTKRDFTDQTRFQFKYSSFYPVYRPDQFLEQLAGISSHDMGKLICMTSDFRGKADIRMYTDVVNALDEECESRVDRAEFRELVGMMHGFMYLLPNKITKLKAYRKAMPRLVEMFGRNVNRKDFMTILFFLGLWKKNAAGSRLMEQFIGDYLGEFLNEEMERMDFVILANALYKTSVRIKDEQFRNRLVEEIATFEDKDMALFVTLVKCARMNRIHSDRIADRFRNLLQGESQSLDFRGLAHLFAYVADNLIKDDTLTELFLGECRAHIEAEILTQPEKSDLLPQNFRAKDLATFLWSCSTLSIALEDLEIDAKDLKDVIFRKIDNDEYRYIPDTLVDTCLSLWLMGHPSVDLMSSIFGDRQMTQHFAKDRAKIESRRDLLLACAEIERPEAFKIISKLPRVRAYQLERPAQDYLVKNRRELQRVHSCLQSVKDKLQIGEIELNLPIRALNIAGLLVRMDNGDIVNLDVLDRAYCLSDRETPSGLMVLKQRLLNKAGVEMHVVNSLQIESDDALTQTLEATIQWSVKARATRESRKAG</sequence>
<dbReference type="AlphaFoldDB" id="A0A1S4F0Y3"/>
<reference evidence="1 2" key="1">
    <citation type="submission" date="2017-06" db="EMBL/GenBank/DDBJ databases">
        <title>Aedes aegypti genome working group (AGWG) sequencing and assembly.</title>
        <authorList>
            <consortium name="Aedes aegypti Genome Working Group (AGWG)"/>
            <person name="Matthews B.J."/>
        </authorList>
    </citation>
    <scope>NUCLEOTIDE SEQUENCE [LARGE SCALE GENOMIC DNA]</scope>
    <source>
        <strain evidence="1 2">LVP_AGWG</strain>
    </source>
</reference>
<dbReference type="InParanoid" id="A0A1S4F0Y3"/>
<name>A0A1S4F0Y3_AEDAE</name>
<dbReference type="VEuPathDB" id="VectorBase:AAEL002190"/>
<reference evidence="1" key="2">
    <citation type="submission" date="2020-05" db="UniProtKB">
        <authorList>
            <consortium name="EnsemblMetazoa"/>
        </authorList>
    </citation>
    <scope>IDENTIFICATION</scope>
    <source>
        <strain evidence="1">LVP_AGWG</strain>
    </source>
</reference>